<sequence length="136" mass="14766">MPEPFDGERLQEVARAFEEKPGLWAKVDTSGGTLGAAELVHGHTLCRVYADGEPVLLYVLQFYQVENRTEAFITAAFGHAAFDLCRAVLPLIERQCAGCAGLGIRTKRRGLMRKLGAAGYAVVNEADGVAEMRKAL</sequence>
<protein>
    <recommendedName>
        <fullName evidence="3">N-acetyltransferase</fullName>
    </recommendedName>
</protein>
<dbReference type="Proteomes" id="UP000297385">
    <property type="component" value="Unassembled WGS sequence"/>
</dbReference>
<evidence type="ECO:0000313" key="1">
    <source>
        <dbReference type="EMBL" id="TFE37018.1"/>
    </source>
</evidence>
<evidence type="ECO:0008006" key="3">
    <source>
        <dbReference type="Google" id="ProtNLM"/>
    </source>
</evidence>
<dbReference type="EMBL" id="SNVI01000008">
    <property type="protein sequence ID" value="TFE37018.1"/>
    <property type="molecule type" value="Genomic_DNA"/>
</dbReference>
<comment type="caution">
    <text evidence="1">The sequence shown here is derived from an EMBL/GenBank/DDBJ whole genome shotgun (WGS) entry which is preliminary data.</text>
</comment>
<proteinExistence type="predicted"/>
<reference evidence="1 2" key="1">
    <citation type="submission" date="2019-03" db="EMBL/GenBank/DDBJ databases">
        <title>Complete Genome Sequence of Paraburkholderia dipogonis ICMP 19430T, a Nitrogen-fixing Symbiont of the South African Invasive Legume Dipogon lignosus in New Zealand.</title>
        <authorList>
            <person name="De Meyer S.E."/>
        </authorList>
    </citation>
    <scope>NUCLEOTIDE SEQUENCE [LARGE SCALE GENOMIC DNA]</scope>
    <source>
        <strain evidence="1 2">ICMP 19430</strain>
    </source>
</reference>
<name>A0A4Y8MHW7_9BURK</name>
<organism evidence="1 2">
    <name type="scientific">Paraburkholderia dipogonis</name>
    <dbReference type="NCBI Taxonomy" id="1211383"/>
    <lineage>
        <taxon>Bacteria</taxon>
        <taxon>Pseudomonadati</taxon>
        <taxon>Pseudomonadota</taxon>
        <taxon>Betaproteobacteria</taxon>
        <taxon>Burkholderiales</taxon>
        <taxon>Burkholderiaceae</taxon>
        <taxon>Paraburkholderia</taxon>
    </lineage>
</organism>
<evidence type="ECO:0000313" key="2">
    <source>
        <dbReference type="Proteomes" id="UP000297385"/>
    </source>
</evidence>
<accession>A0A4Y8MHW7</accession>
<gene>
    <name evidence="1" type="ORF">E2553_43225</name>
</gene>
<dbReference type="AlphaFoldDB" id="A0A4Y8MHW7"/>